<evidence type="ECO:0000259" key="3">
    <source>
        <dbReference type="SMART" id="SM00645"/>
    </source>
</evidence>
<dbReference type="SMART" id="SM00645">
    <property type="entry name" value="Pept_C1"/>
    <property type="match status" value="1"/>
</dbReference>
<dbReference type="Pfam" id="PF00112">
    <property type="entry name" value="Peptidase_C1"/>
    <property type="match status" value="1"/>
</dbReference>
<dbReference type="SUPFAM" id="SSF54001">
    <property type="entry name" value="Cysteine proteinases"/>
    <property type="match status" value="1"/>
</dbReference>
<organism evidence="4 5">
    <name type="scientific">Kaistella gelatinilytica</name>
    <dbReference type="NCBI Taxonomy" id="2787636"/>
    <lineage>
        <taxon>Bacteria</taxon>
        <taxon>Pseudomonadati</taxon>
        <taxon>Bacteroidota</taxon>
        <taxon>Flavobacteriia</taxon>
        <taxon>Flavobacteriales</taxon>
        <taxon>Weeksellaceae</taxon>
        <taxon>Chryseobacterium group</taxon>
        <taxon>Kaistella</taxon>
    </lineage>
</organism>
<feature type="domain" description="Peptidase C1A papain C-terminal" evidence="3">
    <location>
        <begin position="75"/>
        <end position="292"/>
    </location>
</feature>
<dbReference type="InterPro" id="IPR025660">
    <property type="entry name" value="Pept_his_AS"/>
</dbReference>
<evidence type="ECO:0000313" key="4">
    <source>
        <dbReference type="EMBL" id="MBF8455956.1"/>
    </source>
</evidence>
<dbReference type="InterPro" id="IPR038765">
    <property type="entry name" value="Papain-like_cys_pep_sf"/>
</dbReference>
<comment type="similarity">
    <text evidence="1">Belongs to the peptidase C1 family.</text>
</comment>
<dbReference type="PROSITE" id="PS00640">
    <property type="entry name" value="THIOL_PROTEASE_ASN"/>
    <property type="match status" value="1"/>
</dbReference>
<gene>
    <name evidence="4" type="ORF">IV494_02080</name>
</gene>
<evidence type="ECO:0000256" key="2">
    <source>
        <dbReference type="ARBA" id="ARBA00023157"/>
    </source>
</evidence>
<dbReference type="EMBL" id="JADPVI010000001">
    <property type="protein sequence ID" value="MBF8455956.1"/>
    <property type="molecule type" value="Genomic_DNA"/>
</dbReference>
<dbReference type="Gene3D" id="3.90.70.10">
    <property type="entry name" value="Cysteine proteinases"/>
    <property type="match status" value="1"/>
</dbReference>
<evidence type="ECO:0000313" key="5">
    <source>
        <dbReference type="Proteomes" id="UP000660070"/>
    </source>
</evidence>
<sequence length="369" mass="40104">MANQKLKIEDLKSELLASNATWVAAENEFTSLSESEMQKFLGFTPAPGEASLMEREKQALASFAAFKVAKGAVGYPTTFDWRNVGGNNYVTSVKNQAACGSCVAFGAIATTESTMRVLRGNPNLAIDFSEAHLFYCLGGSEGRKCGGANGGWWPENAFNKFRDVGVIPESAYPYTGGDQACGAPANWQSMVTKISSYHAITNAADMKNWLSTRGPLAACFTVYNDFFAYSSGVYRHVSGALAGGHCVCIIGYSDTEQCWIAKNSWGTGFGQGGFFKIGYGQCGIDAKMHAVDGVVETGWNTNLHVQGLWSNESDRNVYVYLENLGWRKISPDNDNIVINLLTLFADAKANNRTVNVYLENSIIKQVYSL</sequence>
<dbReference type="InterPro" id="IPR000668">
    <property type="entry name" value="Peptidase_C1A_C"/>
</dbReference>
<evidence type="ECO:0000256" key="1">
    <source>
        <dbReference type="ARBA" id="ARBA00008455"/>
    </source>
</evidence>
<keyword evidence="5" id="KW-1185">Reference proteome</keyword>
<dbReference type="PANTHER" id="PTHR12411">
    <property type="entry name" value="CYSTEINE PROTEASE FAMILY C1-RELATED"/>
    <property type="match status" value="1"/>
</dbReference>
<keyword evidence="2" id="KW-1015">Disulfide bond</keyword>
<reference evidence="4 5" key="1">
    <citation type="submission" date="2020-11" db="EMBL/GenBank/DDBJ databases">
        <title>Kaistella gelatinilytica sp. nov., a flavobacterium isolated from Antarctic Soil.</title>
        <authorList>
            <person name="Li J."/>
        </authorList>
    </citation>
    <scope>NUCLEOTIDE SEQUENCE [LARGE SCALE GENOMIC DNA]</scope>
    <source>
        <strain evidence="4 5">G5-32</strain>
    </source>
</reference>
<dbReference type="PROSITE" id="PS00639">
    <property type="entry name" value="THIOL_PROTEASE_HIS"/>
    <property type="match status" value="1"/>
</dbReference>
<dbReference type="InterPro" id="IPR025661">
    <property type="entry name" value="Pept_asp_AS"/>
</dbReference>
<dbReference type="InterPro" id="IPR039417">
    <property type="entry name" value="Peptidase_C1A_papain-like"/>
</dbReference>
<dbReference type="RefSeq" id="WP_196078510.1">
    <property type="nucleotide sequence ID" value="NZ_JADPVI010000001.1"/>
</dbReference>
<dbReference type="InterPro" id="IPR013128">
    <property type="entry name" value="Peptidase_C1A"/>
</dbReference>
<name>A0ABS0F8G4_9FLAO</name>
<accession>A0ABS0F8G4</accession>
<dbReference type="Proteomes" id="UP000660070">
    <property type="component" value="Unassembled WGS sequence"/>
</dbReference>
<proteinExistence type="inferred from homology"/>
<dbReference type="CDD" id="cd02248">
    <property type="entry name" value="Peptidase_C1A"/>
    <property type="match status" value="1"/>
</dbReference>
<protein>
    <submittedName>
        <fullName evidence="4">Peptidase C1</fullName>
    </submittedName>
</protein>
<comment type="caution">
    <text evidence="4">The sequence shown here is derived from an EMBL/GenBank/DDBJ whole genome shotgun (WGS) entry which is preliminary data.</text>
</comment>